<feature type="compositionally biased region" description="Basic and acidic residues" evidence="1">
    <location>
        <begin position="17"/>
        <end position="39"/>
    </location>
</feature>
<keyword evidence="3" id="KW-1185">Reference proteome</keyword>
<reference evidence="2 3" key="1">
    <citation type="journal article" date="2023" name="G3 (Bethesda)">
        <title>A chromosome-level genome assembly of Zasmidium syzygii isolated from banana leaves.</title>
        <authorList>
            <person name="van Westerhoven A.C."/>
            <person name="Mehrabi R."/>
            <person name="Talebi R."/>
            <person name="Steentjes M.B.F."/>
            <person name="Corcolon B."/>
            <person name="Chong P.A."/>
            <person name="Kema G.H.J."/>
            <person name="Seidl M.F."/>
        </authorList>
    </citation>
    <scope>NUCLEOTIDE SEQUENCE [LARGE SCALE GENOMIC DNA]</scope>
    <source>
        <strain evidence="2 3">P124</strain>
    </source>
</reference>
<feature type="region of interest" description="Disordered" evidence="1">
    <location>
        <begin position="252"/>
        <end position="271"/>
    </location>
</feature>
<evidence type="ECO:0000313" key="3">
    <source>
        <dbReference type="Proteomes" id="UP001305779"/>
    </source>
</evidence>
<name>A0ABR0EAI2_ZASCE</name>
<dbReference type="PANTHER" id="PTHR10825">
    <property type="entry name" value="RING FINGER DOMAIN-CONTAINING, POLYCOMB GROUP COMPONENT"/>
    <property type="match status" value="1"/>
</dbReference>
<dbReference type="PANTHER" id="PTHR10825:SF29">
    <property type="entry name" value="POLYCOMB GROUP RING FINGER PROTEIN 1"/>
    <property type="match status" value="1"/>
</dbReference>
<feature type="region of interest" description="Disordered" evidence="1">
    <location>
        <begin position="1"/>
        <end position="144"/>
    </location>
</feature>
<gene>
    <name evidence="2" type="ORF">PRZ48_011113</name>
</gene>
<accession>A0ABR0EAI2</accession>
<dbReference type="EMBL" id="JAXOVC010000008">
    <property type="protein sequence ID" value="KAK4498455.1"/>
    <property type="molecule type" value="Genomic_DNA"/>
</dbReference>
<comment type="caution">
    <text evidence="2">The sequence shown here is derived from an EMBL/GenBank/DDBJ whole genome shotgun (WGS) entry which is preliminary data.</text>
</comment>
<proteinExistence type="predicted"/>
<feature type="region of interest" description="Disordered" evidence="1">
    <location>
        <begin position="182"/>
        <end position="218"/>
    </location>
</feature>
<evidence type="ECO:0000313" key="2">
    <source>
        <dbReference type="EMBL" id="KAK4498455.1"/>
    </source>
</evidence>
<feature type="compositionally biased region" description="Basic and acidic residues" evidence="1">
    <location>
        <begin position="1"/>
        <end position="10"/>
    </location>
</feature>
<evidence type="ECO:0000256" key="1">
    <source>
        <dbReference type="SAM" id="MobiDB-lite"/>
    </source>
</evidence>
<dbReference type="Proteomes" id="UP001305779">
    <property type="component" value="Unassembled WGS sequence"/>
</dbReference>
<feature type="region of interest" description="Disordered" evidence="1">
    <location>
        <begin position="579"/>
        <end position="676"/>
    </location>
</feature>
<feature type="compositionally biased region" description="Low complexity" evidence="1">
    <location>
        <begin position="182"/>
        <end position="202"/>
    </location>
</feature>
<sequence>MAKLKPEPKPTRARSTRIKDLDTKKKREEATKGKSDAGVKKKTTAAAAKKKTTATAKKVKDAVAKKAPAVKKAAAAAKPAAKKTAAAAKPKAKSAAKEVKKAATTKKAAPKKTTTAKKPAAKTTKKTIAKKPAPKKTPKIQPYRPWKYERFYKKPAAAAAAAPQTTSDDDFAAKEAAVRAAYVPSPAKSTAGRGKKSASAAAPQYDGSRVPATHPHPTGLHRLAYELAGLNLERLLSYDPAEALSRIEEHLAEQNGGDKKNKASPAKSRTALHRRAFAAGGATLERLLDEARDEVVEYIEFLESPPQEQATAPPPDDSSDGSNGSDSSSSDISIPIADIFRRAYIAGGVPLVRQTYEQQNVGLAKIFEHERAQRQAGKKGPNLSKEPNHVDHEHRHAWYLGGPGLVALLDSNPKKARADIKAIGNIVPRLRSRETGLHRLAEELGGSRLHFLLSYTPAEALSRIEEELAEKNAGKKKKTSPAKSGGRTALHRRAFNLGGATLERLLDHADAREGVIEYIEFLEGHPAEQTRAHAANKEEEDRQERGDLGQRAQALGISDLRDLIYGDIDEARRRIEGMEAKAQGKGRGKGKGKTPSPAKSTRRSASPVKSTRRSASPVKSTTQKKGKTPSPTKSTSKNARRSRSPVKWPSGDSPTEEDYERAQQLGIPIRRYMDGM</sequence>
<feature type="compositionally biased region" description="Low complexity" evidence="1">
    <location>
        <begin position="65"/>
        <end position="89"/>
    </location>
</feature>
<feature type="compositionally biased region" description="Basic residues" evidence="1">
    <location>
        <begin position="40"/>
        <end position="52"/>
    </location>
</feature>
<feature type="compositionally biased region" description="Basic and acidic residues" evidence="1">
    <location>
        <begin position="252"/>
        <end position="261"/>
    </location>
</feature>
<protein>
    <submittedName>
        <fullName evidence="2">Uncharacterized protein</fullName>
    </submittedName>
</protein>
<feature type="compositionally biased region" description="Low complexity" evidence="1">
    <location>
        <begin position="628"/>
        <end position="637"/>
    </location>
</feature>
<feature type="compositionally biased region" description="Low complexity" evidence="1">
    <location>
        <begin position="320"/>
        <end position="331"/>
    </location>
</feature>
<feature type="compositionally biased region" description="Basic and acidic residues" evidence="1">
    <location>
        <begin position="530"/>
        <end position="548"/>
    </location>
</feature>
<feature type="compositionally biased region" description="Low complexity" evidence="1">
    <location>
        <begin position="105"/>
        <end position="118"/>
    </location>
</feature>
<feature type="region of interest" description="Disordered" evidence="1">
    <location>
        <begin position="302"/>
        <end position="331"/>
    </location>
</feature>
<feature type="region of interest" description="Disordered" evidence="1">
    <location>
        <begin position="530"/>
        <end position="552"/>
    </location>
</feature>
<feature type="compositionally biased region" description="Polar residues" evidence="1">
    <location>
        <begin position="597"/>
        <end position="618"/>
    </location>
</feature>
<feature type="compositionally biased region" description="Basic residues" evidence="1">
    <location>
        <begin position="119"/>
        <end position="138"/>
    </location>
</feature>
<organism evidence="2 3">
    <name type="scientific">Zasmidium cellare</name>
    <name type="common">Wine cellar mold</name>
    <name type="synonym">Racodium cellare</name>
    <dbReference type="NCBI Taxonomy" id="395010"/>
    <lineage>
        <taxon>Eukaryota</taxon>
        <taxon>Fungi</taxon>
        <taxon>Dikarya</taxon>
        <taxon>Ascomycota</taxon>
        <taxon>Pezizomycotina</taxon>
        <taxon>Dothideomycetes</taxon>
        <taxon>Dothideomycetidae</taxon>
        <taxon>Mycosphaerellales</taxon>
        <taxon>Mycosphaerellaceae</taxon>
        <taxon>Zasmidium</taxon>
    </lineage>
</organism>